<dbReference type="InterPro" id="IPR057162">
    <property type="entry name" value="DUF7840"/>
</dbReference>
<organism evidence="5 6">
    <name type="scientific">Geomesophilobacter sediminis</name>
    <dbReference type="NCBI Taxonomy" id="2798584"/>
    <lineage>
        <taxon>Bacteria</taxon>
        <taxon>Pseudomonadati</taxon>
        <taxon>Thermodesulfobacteriota</taxon>
        <taxon>Desulfuromonadia</taxon>
        <taxon>Geobacterales</taxon>
        <taxon>Geobacteraceae</taxon>
        <taxon>Geomesophilobacter</taxon>
    </lineage>
</organism>
<accession>A0A8J7JF29</accession>
<dbReference type="AlphaFoldDB" id="A0A8J7JF29"/>
<dbReference type="EMBL" id="JAEMHM010000011">
    <property type="protein sequence ID" value="MBJ6725991.1"/>
    <property type="molecule type" value="Genomic_DNA"/>
</dbReference>
<feature type="compositionally biased region" description="Low complexity" evidence="1">
    <location>
        <begin position="390"/>
        <end position="399"/>
    </location>
</feature>
<reference evidence="5" key="1">
    <citation type="submission" date="2020-12" db="EMBL/GenBank/DDBJ databases">
        <title>Geomonas sp. Red875, isolated from river sediment.</title>
        <authorList>
            <person name="Xu Z."/>
            <person name="Zhang Z."/>
            <person name="Masuda Y."/>
            <person name="Itoh H."/>
            <person name="Senoo K."/>
        </authorList>
    </citation>
    <scope>NUCLEOTIDE SEQUENCE</scope>
    <source>
        <strain evidence="5">Red875</strain>
    </source>
</reference>
<feature type="domain" description="DUF7843" evidence="4">
    <location>
        <begin position="36"/>
        <end position="111"/>
    </location>
</feature>
<evidence type="ECO:0000259" key="2">
    <source>
        <dbReference type="Pfam" id="PF13387"/>
    </source>
</evidence>
<dbReference type="InterPro" id="IPR057165">
    <property type="entry name" value="DUF7843"/>
</dbReference>
<dbReference type="Pfam" id="PF13387">
    <property type="entry name" value="Lnb_N"/>
    <property type="match status" value="1"/>
</dbReference>
<proteinExistence type="predicted"/>
<evidence type="ECO:0000313" key="6">
    <source>
        <dbReference type="Proteomes" id="UP000636888"/>
    </source>
</evidence>
<keyword evidence="6" id="KW-1185">Reference proteome</keyword>
<sequence>MLLALPLWGRAETSPPEPRTESAYAEQLVQQAQKMDLDRDRTWHALLHYAGSGERVRSRIPDPRFFLAPEGRTDSAAELAQTLRSFFLPGGKDGEHALCRFPARFQFLQEKLRIDPARLPAVTCTERDSLFETVDPQAAVLVFPVGHINSPASMFGHTLLRLDGTSKSSLISYAANYAAAATDSNGLLYAWRGIFGGYRGYYSLLPYYLKVKEYSDLEHRDMWEYPLKLSQPEVRRMLAHLWELQKIYSDYYFFDENCSYNLLFLIDAARPELRLTDKTGLWVLPSDTIDLARAAGVLGPAHYRPSQGTKIRRIAAGLDAPTREAAYRIARAELSPQAVRNLPVSAEERRQSLDLAAEFLQFRFAREEIGKEAYSRNYLKVLAERSRMGSSSAAETAAEPDPPDRGHGSFAVGTGAGVRRSDPYLELRLQPAYHSLLDPDQGYLPGAQLKFMEAAFLYNFGTHDVEVKSLHLLDIVSLAPRDRFFQPLSWKALIGADREAMRDGSDALLFRINTGGGFAHASPFGGIAYVMGELDFNAGGKIRGTATIGPALSVGDLEQIGGWWKVQFFLRGAVYELGDDRWVLKGGINQSFRVSQQDTVTLEVSQEAVNRHGVFEGALLWNRYF</sequence>
<dbReference type="Pfam" id="PF25225">
    <property type="entry name" value="DUF7843"/>
    <property type="match status" value="1"/>
</dbReference>
<feature type="domain" description="Lnb N-terminal periplasmic" evidence="2">
    <location>
        <begin position="131"/>
        <end position="290"/>
    </location>
</feature>
<evidence type="ECO:0000259" key="3">
    <source>
        <dbReference type="Pfam" id="PF25222"/>
    </source>
</evidence>
<evidence type="ECO:0000259" key="4">
    <source>
        <dbReference type="Pfam" id="PF25225"/>
    </source>
</evidence>
<evidence type="ECO:0000256" key="1">
    <source>
        <dbReference type="SAM" id="MobiDB-lite"/>
    </source>
</evidence>
<evidence type="ECO:0000313" key="5">
    <source>
        <dbReference type="EMBL" id="MBJ6725991.1"/>
    </source>
</evidence>
<protein>
    <submittedName>
        <fullName evidence="5">DUF4105 domain-containing protein</fullName>
    </submittedName>
</protein>
<feature type="region of interest" description="Disordered" evidence="1">
    <location>
        <begin position="390"/>
        <end position="415"/>
    </location>
</feature>
<comment type="caution">
    <text evidence="5">The sequence shown here is derived from an EMBL/GenBank/DDBJ whole genome shotgun (WGS) entry which is preliminary data.</text>
</comment>
<gene>
    <name evidence="5" type="ORF">JFN93_14835</name>
</gene>
<name>A0A8J7JF29_9BACT</name>
<feature type="domain" description="DUF7840" evidence="3">
    <location>
        <begin position="401"/>
        <end position="624"/>
    </location>
</feature>
<dbReference type="Pfam" id="PF25222">
    <property type="entry name" value="DUF7840"/>
    <property type="match status" value="1"/>
</dbReference>
<dbReference type="InterPro" id="IPR025178">
    <property type="entry name" value="Lnb_N"/>
</dbReference>
<dbReference type="Proteomes" id="UP000636888">
    <property type="component" value="Unassembled WGS sequence"/>
</dbReference>